<comment type="caution">
    <text evidence="15">The sequence shown here is derived from an EMBL/GenBank/DDBJ whole genome shotgun (WGS) entry which is preliminary data.</text>
</comment>
<protein>
    <recommendedName>
        <fullName evidence="12">Dynactin subunit 4</fullName>
    </recommendedName>
</protein>
<dbReference type="GO" id="GO:0001725">
    <property type="term" value="C:stress fiber"/>
    <property type="evidence" value="ECO:0007669"/>
    <property type="project" value="UniProtKB-SubCell"/>
</dbReference>
<feature type="region of interest" description="Disordered" evidence="14">
    <location>
        <begin position="171"/>
        <end position="190"/>
    </location>
</feature>
<dbReference type="PANTHER" id="PTHR13034:SF2">
    <property type="entry name" value="DYNACTIN SUBUNIT 4"/>
    <property type="match status" value="1"/>
</dbReference>
<name>A0A8H7E211_9EURO</name>
<gene>
    <name evidence="15" type="ORF">GJ744_011648</name>
</gene>
<evidence type="ECO:0000256" key="5">
    <source>
        <dbReference type="ARBA" id="ARBA00022499"/>
    </source>
</evidence>
<evidence type="ECO:0000313" key="15">
    <source>
        <dbReference type="EMBL" id="KAF7506502.1"/>
    </source>
</evidence>
<keyword evidence="7" id="KW-0832">Ubl conjugation</keyword>
<keyword evidence="9" id="KW-0175">Coiled coil</keyword>
<dbReference type="GO" id="GO:0005869">
    <property type="term" value="C:dynactin complex"/>
    <property type="evidence" value="ECO:0007669"/>
    <property type="project" value="InterPro"/>
</dbReference>
<evidence type="ECO:0000256" key="1">
    <source>
        <dbReference type="ARBA" id="ARBA00004300"/>
    </source>
</evidence>
<reference evidence="15" key="1">
    <citation type="submission" date="2020-02" db="EMBL/GenBank/DDBJ databases">
        <authorList>
            <person name="Palmer J.M."/>
        </authorList>
    </citation>
    <scope>NUCLEOTIDE SEQUENCE</scope>
    <source>
        <strain evidence="15">EPUS1.4</strain>
        <tissue evidence="15">Thallus</tissue>
    </source>
</reference>
<evidence type="ECO:0000256" key="14">
    <source>
        <dbReference type="SAM" id="MobiDB-lite"/>
    </source>
</evidence>
<keyword evidence="10" id="KW-0206">Cytoskeleton</keyword>
<dbReference type="PANTHER" id="PTHR13034">
    <property type="entry name" value="DYNACTIN P62 SUBUNIT"/>
    <property type="match status" value="1"/>
</dbReference>
<comment type="subunit">
    <text evidence="13">Subunit of dynactin, a multiprotein complex part of a tripartite complex with dynein and a adapter, such as BICDL1, BICD2 or HOOK3. The dynactin complex is built around ACTR1A/ACTB filament and consists of an actin-related filament composed of a shoulder domain, a pointed end and a barbed end. Its length is defined by its flexible shoulder domain. The soulder is composed of 2 DCTN1 subunits, 4 DCTN2 and 2 DCTN3. The 4 DCNT2 (via N-terminus) bind the ACTR1A filament and act as molecular rulers to determine the length. The pointed end is important for binding dynein-dynactin cargo adapters. Consists of 4 subunits: ACTR10, DCNT4, DCTN5 and DCTN6. The barbed end is composed of a CAPZA1:CAPZB heterodimers, which binds ACTR1A/ACTB filament and dynactin and stabilizes dynactin. Interacts with ATP7B, but not ATP7A, in a copper-dependent manner. Interacts with ANK2; this interaction is required for localization at costameres. Interacts with N4BP2L1.</text>
</comment>
<keyword evidence="5" id="KW-1017">Isopeptide bond</keyword>
<evidence type="ECO:0000256" key="10">
    <source>
        <dbReference type="ARBA" id="ARBA00023212"/>
    </source>
</evidence>
<comment type="similarity">
    <text evidence="11">Belongs to the dynactin subunit 4 family.</text>
</comment>
<keyword evidence="4" id="KW-0963">Cytoplasm</keyword>
<evidence type="ECO:0000256" key="9">
    <source>
        <dbReference type="ARBA" id="ARBA00023054"/>
    </source>
</evidence>
<evidence type="ECO:0000256" key="11">
    <source>
        <dbReference type="ARBA" id="ARBA00034776"/>
    </source>
</evidence>
<evidence type="ECO:0000256" key="7">
    <source>
        <dbReference type="ARBA" id="ARBA00022843"/>
    </source>
</evidence>
<evidence type="ECO:0000256" key="12">
    <source>
        <dbReference type="ARBA" id="ARBA00034864"/>
    </source>
</evidence>
<dbReference type="OrthoDB" id="283815at2759"/>
<evidence type="ECO:0000256" key="8">
    <source>
        <dbReference type="ARBA" id="ARBA00022990"/>
    </source>
</evidence>
<sequence length="612" mass="66939">MGLTFPYTYISCPCSDGSKEIEESRLRPAPLFHKKALAEEPEEDDEEKEEAPFDAHHPRASFSLFPPEHLLYCEECRDLKCPRCSIEEQVSHFCTSCLFETPASAVRSEGNRCARNCFNCPICFSQLSVNNINGAGKEGPWILNCYYCMWTSLDIGIRFDRPTNIRAQLDRIANGGKPKAPSKPTETPDLARRSSYLNHESYPQLSATTNNPPPTQQDDSPKETPLDPAARFTALKAFYKNQLTTTTAANPTHPSISSDFSYSSPASLNRILNLYSTSGSFQPKRKPKPQLMREALYPSEGLLIPSPDAATSTQTKLLSSPTGGFINTTTLSQRHFQTGPAGGNPDARFVDELRPMPAPLTTKRAKRCKECRHILVKPEAKPTSTRHRIKLVALSYIPHVSLRPLLGTSAAGGGASTSSAPSALLYGGDVILEPARPTQWILKLTNPLFDAVRVSIATPAVTPGKYGHRVTILCPQFEIGANSDVWEEALGSKSSDAGGSAGKISGSGNGGVAEAGKVYEKGRNWTSVAVEVVPVSITQPIVEAADKEEIQVREVDEDEDVLEIPIRVRLDWRQGDLDDGANKKARLNEDGVEDGVRELAYWMVLGVGRVKK</sequence>
<comment type="subcellular location">
    <subcellularLocation>
        <location evidence="1">Cytoplasm</location>
        <location evidence="1">Cytoskeleton</location>
        <location evidence="1">Microtubule organizing center</location>
        <location evidence="1">Centrosome</location>
    </subcellularLocation>
    <subcellularLocation>
        <location evidence="2">Cytoplasm</location>
        <location evidence="2">Cytoskeleton</location>
        <location evidence="2">Stress fiber</location>
    </subcellularLocation>
    <subcellularLocation>
        <location evidence="3">Cytoplasm</location>
        <location evidence="3">Myofibril</location>
    </subcellularLocation>
</comment>
<dbReference type="EMBL" id="JAACFV010000085">
    <property type="protein sequence ID" value="KAF7506502.1"/>
    <property type="molecule type" value="Genomic_DNA"/>
</dbReference>
<proteinExistence type="inferred from homology"/>
<dbReference type="Proteomes" id="UP000606974">
    <property type="component" value="Unassembled WGS sequence"/>
</dbReference>
<evidence type="ECO:0000256" key="6">
    <source>
        <dbReference type="ARBA" id="ARBA00022553"/>
    </source>
</evidence>
<keyword evidence="8" id="KW-0007">Acetylation</keyword>
<evidence type="ECO:0000256" key="2">
    <source>
        <dbReference type="ARBA" id="ARBA00004529"/>
    </source>
</evidence>
<feature type="region of interest" description="Disordered" evidence="14">
    <location>
        <begin position="35"/>
        <end position="54"/>
    </location>
</feature>
<evidence type="ECO:0000313" key="16">
    <source>
        <dbReference type="Proteomes" id="UP000606974"/>
    </source>
</evidence>
<dbReference type="InterPro" id="IPR008603">
    <property type="entry name" value="DCTN4"/>
</dbReference>
<evidence type="ECO:0000256" key="4">
    <source>
        <dbReference type="ARBA" id="ARBA00022490"/>
    </source>
</evidence>
<accession>A0A8H7E211</accession>
<evidence type="ECO:0000256" key="3">
    <source>
        <dbReference type="ARBA" id="ARBA00004657"/>
    </source>
</evidence>
<keyword evidence="6" id="KW-0597">Phosphoprotein</keyword>
<feature type="compositionally biased region" description="Acidic residues" evidence="14">
    <location>
        <begin position="39"/>
        <end position="49"/>
    </location>
</feature>
<dbReference type="AlphaFoldDB" id="A0A8H7E211"/>
<organism evidence="15 16">
    <name type="scientific">Endocarpon pusillum</name>
    <dbReference type="NCBI Taxonomy" id="364733"/>
    <lineage>
        <taxon>Eukaryota</taxon>
        <taxon>Fungi</taxon>
        <taxon>Dikarya</taxon>
        <taxon>Ascomycota</taxon>
        <taxon>Pezizomycotina</taxon>
        <taxon>Eurotiomycetes</taxon>
        <taxon>Chaetothyriomycetidae</taxon>
        <taxon>Verrucariales</taxon>
        <taxon>Verrucariaceae</taxon>
        <taxon>Endocarpon</taxon>
    </lineage>
</organism>
<evidence type="ECO:0000256" key="13">
    <source>
        <dbReference type="ARBA" id="ARBA00093507"/>
    </source>
</evidence>
<feature type="region of interest" description="Disordered" evidence="14">
    <location>
        <begin position="203"/>
        <end position="227"/>
    </location>
</feature>
<dbReference type="Pfam" id="PF05502">
    <property type="entry name" value="Dynactin_p62"/>
    <property type="match status" value="1"/>
</dbReference>
<keyword evidence="16" id="KW-1185">Reference proteome</keyword>